<dbReference type="KEGG" id="bcou:IC761_26905"/>
<reference evidence="1 2" key="1">
    <citation type="submission" date="2020-09" db="EMBL/GenBank/DDBJ databases">
        <title>Complete genomes of bradyrhizobia occurring on native shrubby legumes in Australia.</title>
        <authorList>
            <person name="Lafay B."/>
        </authorList>
    </citation>
    <scope>NUCLEOTIDE SEQUENCE [LARGE SCALE GENOMIC DNA]</scope>
    <source>
        <strain evidence="1 2">BDV5040</strain>
    </source>
</reference>
<keyword evidence="2" id="KW-1185">Reference proteome</keyword>
<evidence type="ECO:0000313" key="2">
    <source>
        <dbReference type="Proteomes" id="UP000594621"/>
    </source>
</evidence>
<sequence>MKLVRLDGDRIGLFVLLPKGPHAIDIANSLGVFPHDPLSNGLLNGALKTGHDWSVIVKHWGHLRWPLKKLRDIALANPDMPRLVLQPLVDATGTASAANPISAIEVTDTESIEQHDPTGWHAMQRQFAPAPRHESVRQAAPDETVRVIDFPSIEQRRPLS</sequence>
<dbReference type="Proteomes" id="UP000594621">
    <property type="component" value="Chromosome"/>
</dbReference>
<proteinExistence type="predicted"/>
<dbReference type="EMBL" id="CP061379">
    <property type="protein sequence ID" value="QPF90110.1"/>
    <property type="molecule type" value="Genomic_DNA"/>
</dbReference>
<name>A0A7S9D2P6_9BRAD</name>
<gene>
    <name evidence="1" type="ORF">IC761_26905</name>
</gene>
<evidence type="ECO:0000313" key="1">
    <source>
        <dbReference type="EMBL" id="QPF90110.1"/>
    </source>
</evidence>
<dbReference type="RefSeq" id="WP_195799704.1">
    <property type="nucleotide sequence ID" value="NZ_CP061379.1"/>
</dbReference>
<dbReference type="AlphaFoldDB" id="A0A7S9D2P6"/>
<accession>A0A7S9D2P6</accession>
<protein>
    <submittedName>
        <fullName evidence="1">Uncharacterized protein</fullName>
    </submittedName>
</protein>
<organism evidence="1 2">
    <name type="scientific">Bradyrhizobium commune</name>
    <dbReference type="NCBI Taxonomy" id="83627"/>
    <lineage>
        <taxon>Bacteria</taxon>
        <taxon>Pseudomonadati</taxon>
        <taxon>Pseudomonadota</taxon>
        <taxon>Alphaproteobacteria</taxon>
        <taxon>Hyphomicrobiales</taxon>
        <taxon>Nitrobacteraceae</taxon>
        <taxon>Bradyrhizobium</taxon>
    </lineage>
</organism>